<name>A0A061J5F6_TRYRA</name>
<comment type="caution">
    <text evidence="9">The sequence shown here is derived from an EMBL/GenBank/DDBJ whole genome shotgun (WGS) entry which is preliminary data.</text>
</comment>
<keyword evidence="5" id="KW-0677">Repeat</keyword>
<keyword evidence="7" id="KW-0539">Nucleus</keyword>
<keyword evidence="4" id="KW-0747">Spliceosome</keyword>
<organism evidence="9 10">
    <name type="scientific">Trypanosoma rangeli SC58</name>
    <dbReference type="NCBI Taxonomy" id="429131"/>
    <lineage>
        <taxon>Eukaryota</taxon>
        <taxon>Discoba</taxon>
        <taxon>Euglenozoa</taxon>
        <taxon>Kinetoplastea</taxon>
        <taxon>Metakinetoplastina</taxon>
        <taxon>Trypanosomatida</taxon>
        <taxon>Trypanosomatidae</taxon>
        <taxon>Trypanosoma</taxon>
        <taxon>Herpetosoma</taxon>
    </lineage>
</organism>
<sequence>MKRRRREKEDMGPAAAALSRRSVFRDARASQGQLTAAQLIADAQEMQRGAGPVNDSTRVVINSKEELALYRQKTRAELEERVKRGYTFLGNWVKYARWEAQQKDFERMRSILERAVKFHGTDPMLWRDYAELEEEHGFVNHARAVWDRGVTALPAATDLWLKYLVLEQAAGQESRARDVFNRWLSGTTPPTCAWELYALFEAQCQRTDACRSAIRRYVEAHGTVETWLFYGSTELSVLGNVERAIKVYETAMESLPKSYTNGEIDCRIPLAWADALTVAKKYEEARQVYHRMLQECASVSALDNIFAAYSHFERLYGDNKNSEAVAVVVAKAMYKQRIVRNPYDFDAYVSQYLILRDTIQHSNEGNEENESASEEALMCLTSAVRTNVYGNKDPTAVQRQAVIVMEYARLMEGRDLTAARGALASCIRDFPFHKAWCPRLWVEAAALEQRHGSYSQARKLLGAALNLSACPEVFTAALRLEEDACAAGELSREDRVQRSRTIFETAIKQFPQDFTLWEGYAKMEEKEEQFHRSDALRAACIQSLSAAARASSSMADRYRILEKVDQAWAKRLALKRRLLRAIQKMPQDVGLGSDEATKREKNALLQLYRELLDSVWEEYTYEALQWKRKTTATGGILSPPPERLPDVLAPAVARWGDAVGAVANFALVATQRTGEYEASSVDWMRTVFREMLERERPELLRKLGGFDDNASYEAVQQVKLWGGFLVSPIVTEWRRFEATYATPAELEAVQAFMKPAKRRTRLFAGGRA</sequence>
<dbReference type="GO" id="GO:0071007">
    <property type="term" value="C:U2-type catalytic step 2 spliceosome"/>
    <property type="evidence" value="ECO:0007669"/>
    <property type="project" value="TreeGrafter"/>
</dbReference>
<protein>
    <recommendedName>
        <fullName evidence="8">Pre-mRNA-splicing factor Syf1-like N-terminal HAT-repeats domain-containing protein</fullName>
    </recommendedName>
</protein>
<dbReference type="GO" id="GO:0000245">
    <property type="term" value="P:spliceosomal complex assembly"/>
    <property type="evidence" value="ECO:0007669"/>
    <property type="project" value="TreeGrafter"/>
</dbReference>
<comment type="subcellular location">
    <subcellularLocation>
        <location evidence="1">Nucleus</location>
    </subcellularLocation>
</comment>
<dbReference type="AlphaFoldDB" id="A0A061J5F6"/>
<evidence type="ECO:0000256" key="3">
    <source>
        <dbReference type="ARBA" id="ARBA00022664"/>
    </source>
</evidence>
<evidence type="ECO:0000256" key="7">
    <source>
        <dbReference type="ARBA" id="ARBA00023242"/>
    </source>
</evidence>
<dbReference type="GO" id="GO:0000974">
    <property type="term" value="C:Prp19 complex"/>
    <property type="evidence" value="ECO:0007669"/>
    <property type="project" value="TreeGrafter"/>
</dbReference>
<dbReference type="SMART" id="SM00386">
    <property type="entry name" value="HAT"/>
    <property type="match status" value="8"/>
</dbReference>
<dbReference type="EMBL" id="AUPL01003758">
    <property type="protein sequence ID" value="ESL08537.1"/>
    <property type="molecule type" value="Genomic_DNA"/>
</dbReference>
<accession>A0A061J5F6</accession>
<keyword evidence="6" id="KW-0508">mRNA splicing</keyword>
<reference evidence="9 10" key="1">
    <citation type="submission" date="2013-07" db="EMBL/GenBank/DDBJ databases">
        <authorList>
            <person name="Stoco P.H."/>
            <person name="Wagner G."/>
            <person name="Gerber A."/>
            <person name="Zaha A."/>
            <person name="Thompson C."/>
            <person name="Bartholomeu D.C."/>
            <person name="Luckemeyer D.D."/>
            <person name="Bahia D."/>
            <person name="Loreto E."/>
            <person name="Prestes E.B."/>
            <person name="Lima F.M."/>
            <person name="Rodrigues-Luiz G."/>
            <person name="Vallejo G.A."/>
            <person name="Filho J.F."/>
            <person name="Monteiro K.M."/>
            <person name="Tyler K.M."/>
            <person name="de Almeida L.G."/>
            <person name="Ortiz M.F."/>
            <person name="Siervo M.A."/>
            <person name="de Moraes M.H."/>
            <person name="Cunha O.L."/>
            <person name="Mendonca-Neto R."/>
            <person name="Silva R."/>
            <person name="Teixeira S.M."/>
            <person name="Murta S.M."/>
            <person name="Sincero T.C."/>
            <person name="Mendes T.A."/>
            <person name="Urmenyi T.P."/>
            <person name="Silva V.G."/>
            <person name="da Rocha W.D."/>
            <person name="Andersson B."/>
            <person name="Romanha A.J."/>
            <person name="Steindel M."/>
            <person name="de Vasconcelos A.T."/>
            <person name="Grisard E.C."/>
        </authorList>
    </citation>
    <scope>NUCLEOTIDE SEQUENCE [LARGE SCALE GENOMIC DNA]</scope>
    <source>
        <strain evidence="9 10">SC58</strain>
    </source>
</reference>
<dbReference type="InterPro" id="IPR045075">
    <property type="entry name" value="Syf1-like"/>
</dbReference>
<dbReference type="Gene3D" id="1.25.40.10">
    <property type="entry name" value="Tetratricopeptide repeat domain"/>
    <property type="match status" value="2"/>
</dbReference>
<evidence type="ECO:0000256" key="6">
    <source>
        <dbReference type="ARBA" id="ARBA00023187"/>
    </source>
</evidence>
<dbReference type="GO" id="GO:0071014">
    <property type="term" value="C:post-mRNA release spliceosomal complex"/>
    <property type="evidence" value="ECO:0007669"/>
    <property type="project" value="TreeGrafter"/>
</dbReference>
<dbReference type="GO" id="GO:0071011">
    <property type="term" value="C:precatalytic spliceosome"/>
    <property type="evidence" value="ECO:0007669"/>
    <property type="project" value="TreeGrafter"/>
</dbReference>
<gene>
    <name evidence="9" type="ORF">TRSC58_03758</name>
</gene>
<dbReference type="SUPFAM" id="SSF48452">
    <property type="entry name" value="TPR-like"/>
    <property type="match status" value="3"/>
</dbReference>
<evidence type="ECO:0000259" key="8">
    <source>
        <dbReference type="Pfam" id="PF23233"/>
    </source>
</evidence>
<dbReference type="OrthoDB" id="541719at2759"/>
<dbReference type="VEuPathDB" id="TriTrypDB:TRSC58_03758"/>
<evidence type="ECO:0000256" key="1">
    <source>
        <dbReference type="ARBA" id="ARBA00004123"/>
    </source>
</evidence>
<dbReference type="Pfam" id="PF23233">
    <property type="entry name" value="HAT_Syf1_CNRKL1_N"/>
    <property type="match status" value="1"/>
</dbReference>
<evidence type="ECO:0000256" key="2">
    <source>
        <dbReference type="ARBA" id="ARBA00008644"/>
    </source>
</evidence>
<feature type="domain" description="Pre-mRNA-splicing factor Syf1-like N-terminal HAT-repeats" evidence="8">
    <location>
        <begin position="77"/>
        <end position="221"/>
    </location>
</feature>
<evidence type="ECO:0000256" key="4">
    <source>
        <dbReference type="ARBA" id="ARBA00022728"/>
    </source>
</evidence>
<dbReference type="InterPro" id="IPR011990">
    <property type="entry name" value="TPR-like_helical_dom_sf"/>
</dbReference>
<dbReference type="PANTHER" id="PTHR11246">
    <property type="entry name" value="PRE-MRNA SPLICING FACTOR"/>
    <property type="match status" value="1"/>
</dbReference>
<dbReference type="InterPro" id="IPR003107">
    <property type="entry name" value="HAT"/>
</dbReference>
<keyword evidence="10" id="KW-1185">Reference proteome</keyword>
<evidence type="ECO:0000256" key="5">
    <source>
        <dbReference type="ARBA" id="ARBA00022737"/>
    </source>
</evidence>
<dbReference type="InterPro" id="IPR055433">
    <property type="entry name" value="HAT_Syf1-like_N"/>
</dbReference>
<keyword evidence="3" id="KW-0507">mRNA processing</keyword>
<proteinExistence type="inferred from homology"/>
<evidence type="ECO:0000313" key="10">
    <source>
        <dbReference type="Proteomes" id="UP000031737"/>
    </source>
</evidence>
<comment type="similarity">
    <text evidence="2">Belongs to the crooked-neck family.</text>
</comment>
<dbReference type="PANTHER" id="PTHR11246:SF3">
    <property type="entry name" value="CROOKED NECK-LIKE PROTEIN 1"/>
    <property type="match status" value="1"/>
</dbReference>
<evidence type="ECO:0000313" key="9">
    <source>
        <dbReference type="EMBL" id="ESL08537.1"/>
    </source>
</evidence>
<dbReference type="Proteomes" id="UP000031737">
    <property type="component" value="Unassembled WGS sequence"/>
</dbReference>